<evidence type="ECO:0000313" key="9">
    <source>
        <dbReference type="EMBL" id="BAO80784.1"/>
    </source>
</evidence>
<dbReference type="AlphaFoldDB" id="A0A060NPE3"/>
<dbReference type="InterPro" id="IPR031337">
    <property type="entry name" value="KDPG/KHG_AS_1"/>
</dbReference>
<evidence type="ECO:0000256" key="5">
    <source>
        <dbReference type="ARBA" id="ARBA00013063"/>
    </source>
</evidence>
<evidence type="ECO:0000256" key="6">
    <source>
        <dbReference type="ARBA" id="ARBA00023239"/>
    </source>
</evidence>
<evidence type="ECO:0000256" key="8">
    <source>
        <dbReference type="SAM" id="MobiDB-lite"/>
    </source>
</evidence>
<evidence type="ECO:0000256" key="2">
    <source>
        <dbReference type="ARBA" id="ARBA00004736"/>
    </source>
</evidence>
<protein>
    <recommendedName>
        <fullName evidence="5">2-dehydro-3-deoxy-phosphogluconate aldolase</fullName>
        <ecNumber evidence="5">4.1.2.14</ecNumber>
    </recommendedName>
</protein>
<dbReference type="STRING" id="1458425.SRAA_0930"/>
<dbReference type="SUPFAM" id="SSF51569">
    <property type="entry name" value="Aldolase"/>
    <property type="match status" value="1"/>
</dbReference>
<reference evidence="9 10" key="1">
    <citation type="journal article" date="2014" name="Nat. Commun.">
        <title>Physiological and genomic features of highly alkaliphilic hydrogen-utilizing Betaproteobacteria from a continental serpentinizing site.</title>
        <authorList>
            <person name="Suzuki S."/>
            <person name="Kuenen J.G."/>
            <person name="Schipper K."/>
            <person name="van der Velde S."/>
            <person name="Ishii S."/>
            <person name="Wu A."/>
            <person name="Sorokin D.Y."/>
            <person name="Tenney A."/>
            <person name="Meng X.Y."/>
            <person name="Morrill P.L."/>
            <person name="Kamagata Y."/>
            <person name="Muyzer G."/>
            <person name="Nealson K.H."/>
        </authorList>
    </citation>
    <scope>NUCLEOTIDE SEQUENCE [LARGE SCALE GENOMIC DNA]</scope>
    <source>
        <strain evidence="9 10">A1</strain>
    </source>
</reference>
<comment type="similarity">
    <text evidence="3">Belongs to the KHG/KDPG aldolase family.</text>
</comment>
<name>A0A060NPE3_9BURK</name>
<keyword evidence="10" id="KW-1185">Reference proteome</keyword>
<dbReference type="GO" id="GO:0008675">
    <property type="term" value="F:2-dehydro-3-deoxy-phosphogluconate aldolase activity"/>
    <property type="evidence" value="ECO:0007669"/>
    <property type="project" value="UniProtKB-EC"/>
</dbReference>
<dbReference type="Gene3D" id="3.20.20.70">
    <property type="entry name" value="Aldolase class I"/>
    <property type="match status" value="1"/>
</dbReference>
<dbReference type="PROSITE" id="PS00159">
    <property type="entry name" value="ALDOLASE_KDPG_KHG_1"/>
    <property type="match status" value="1"/>
</dbReference>
<evidence type="ECO:0000256" key="3">
    <source>
        <dbReference type="ARBA" id="ARBA00006906"/>
    </source>
</evidence>
<evidence type="ECO:0000256" key="4">
    <source>
        <dbReference type="ARBA" id="ARBA00011233"/>
    </source>
</evidence>
<sequence length="237" mass="23873">MTATPAPAHATAAPHAPEPQRSQLPPFRTRVLPVVALARADAAVRLAHALLEGGIDAIEITLRTPAALAAIETLARQVPELVVGAGTVLRPADLVAVRDAGARFALAPGCTPTLLAAAAAMRLPFIPGVASASEAMLAHEAGFGLLKCFPAVPLGGVELLKAWAGPLPELRFCPTGGIGLEQLGAFLSLPNVALVGGSWITPAAALDLGDWARITTLARQACAVAAAAAAPLGTAQA</sequence>
<dbReference type="CDD" id="cd00452">
    <property type="entry name" value="KDPG_aldolase"/>
    <property type="match status" value="1"/>
</dbReference>
<evidence type="ECO:0000256" key="7">
    <source>
        <dbReference type="ARBA" id="ARBA00023277"/>
    </source>
</evidence>
<comment type="pathway">
    <text evidence="2">Carbohydrate acid metabolism; 2-dehydro-3-deoxy-D-gluconate degradation; D-glyceraldehyde 3-phosphate and pyruvate from 2-dehydro-3-deoxy-D-gluconate: step 2/2.</text>
</comment>
<feature type="compositionally biased region" description="Low complexity" evidence="8">
    <location>
        <begin position="1"/>
        <end position="15"/>
    </location>
</feature>
<dbReference type="NCBIfam" id="TIGR01182">
    <property type="entry name" value="eda"/>
    <property type="match status" value="1"/>
</dbReference>
<proteinExistence type="inferred from homology"/>
<dbReference type="PANTHER" id="PTHR30246">
    <property type="entry name" value="2-KETO-3-DEOXY-6-PHOSPHOGLUCONATE ALDOLASE"/>
    <property type="match status" value="1"/>
</dbReference>
<gene>
    <name evidence="9" type="ORF">SRAA_0930</name>
</gene>
<dbReference type="RefSeq" id="WP_082039911.1">
    <property type="nucleotide sequence ID" value="NZ_AP014568.1"/>
</dbReference>
<evidence type="ECO:0000256" key="1">
    <source>
        <dbReference type="ARBA" id="ARBA00000654"/>
    </source>
</evidence>
<dbReference type="InterPro" id="IPR013785">
    <property type="entry name" value="Aldolase_TIM"/>
</dbReference>
<keyword evidence="6" id="KW-0456">Lyase</keyword>
<keyword evidence="7" id="KW-0119">Carbohydrate metabolism</keyword>
<dbReference type="EMBL" id="AP014568">
    <property type="protein sequence ID" value="BAO80784.1"/>
    <property type="molecule type" value="Genomic_DNA"/>
</dbReference>
<dbReference type="HOGENOM" id="CLU_077795_1_1_4"/>
<dbReference type="Proteomes" id="UP000067461">
    <property type="component" value="Chromosome"/>
</dbReference>
<accession>A0A060NPE3</accession>
<dbReference type="KEGG" id="cbaa:SRAA_0930"/>
<dbReference type="Pfam" id="PF01081">
    <property type="entry name" value="Aldolase"/>
    <property type="match status" value="1"/>
</dbReference>
<comment type="subunit">
    <text evidence="4">Homotrimer.</text>
</comment>
<dbReference type="OrthoDB" id="9805177at2"/>
<comment type="catalytic activity">
    <reaction evidence="1">
        <text>2-dehydro-3-deoxy-6-phospho-D-gluconate = D-glyceraldehyde 3-phosphate + pyruvate</text>
        <dbReference type="Rhea" id="RHEA:17089"/>
        <dbReference type="ChEBI" id="CHEBI:15361"/>
        <dbReference type="ChEBI" id="CHEBI:57569"/>
        <dbReference type="ChEBI" id="CHEBI:59776"/>
        <dbReference type="EC" id="4.1.2.14"/>
    </reaction>
</comment>
<feature type="region of interest" description="Disordered" evidence="8">
    <location>
        <begin position="1"/>
        <end position="24"/>
    </location>
</feature>
<organism evidence="9 10">
    <name type="scientific">Serpentinimonas raichei</name>
    <dbReference type="NCBI Taxonomy" id="1458425"/>
    <lineage>
        <taxon>Bacteria</taxon>
        <taxon>Pseudomonadati</taxon>
        <taxon>Pseudomonadota</taxon>
        <taxon>Betaproteobacteria</taxon>
        <taxon>Burkholderiales</taxon>
        <taxon>Comamonadaceae</taxon>
        <taxon>Serpentinimonas</taxon>
    </lineage>
</organism>
<dbReference type="PANTHER" id="PTHR30246:SF1">
    <property type="entry name" value="2-DEHYDRO-3-DEOXY-6-PHOSPHOGALACTONATE ALDOLASE-RELATED"/>
    <property type="match status" value="1"/>
</dbReference>
<evidence type="ECO:0000313" key="10">
    <source>
        <dbReference type="Proteomes" id="UP000067461"/>
    </source>
</evidence>
<dbReference type="EC" id="4.1.2.14" evidence="5"/>
<dbReference type="InterPro" id="IPR000887">
    <property type="entry name" value="Aldlse_KDPG_KHG"/>
</dbReference>